<evidence type="ECO:0000313" key="10">
    <source>
        <dbReference type="RefSeq" id="XP_055363621.1"/>
    </source>
</evidence>
<dbReference type="CTD" id="100271849"/>
<dbReference type="InterPro" id="IPR002100">
    <property type="entry name" value="TF_MADSbox"/>
</dbReference>
<feature type="region of interest" description="Disordered" evidence="7">
    <location>
        <begin position="382"/>
        <end position="418"/>
    </location>
</feature>
<dbReference type="GO" id="GO:0045944">
    <property type="term" value="P:positive regulation of transcription by RNA polymerase II"/>
    <property type="evidence" value="ECO:0007669"/>
    <property type="project" value="InterPro"/>
</dbReference>
<feature type="compositionally biased region" description="Gly residues" evidence="7">
    <location>
        <begin position="451"/>
        <end position="460"/>
    </location>
</feature>
<evidence type="ECO:0000256" key="7">
    <source>
        <dbReference type="SAM" id="MobiDB-lite"/>
    </source>
</evidence>
<feature type="compositionally biased region" description="Basic and acidic residues" evidence="7">
    <location>
        <begin position="602"/>
        <end position="620"/>
    </location>
</feature>
<feature type="region of interest" description="Disordered" evidence="7">
    <location>
        <begin position="571"/>
        <end position="640"/>
    </location>
</feature>
<reference evidence="10" key="1">
    <citation type="submission" date="2025-08" db="UniProtKB">
        <authorList>
            <consortium name="RefSeq"/>
        </authorList>
    </citation>
    <scope>IDENTIFICATION</scope>
</reference>
<keyword evidence="2" id="KW-0805">Transcription regulation</keyword>
<feature type="region of interest" description="Disordered" evidence="7">
    <location>
        <begin position="91"/>
        <end position="161"/>
    </location>
</feature>
<evidence type="ECO:0000256" key="5">
    <source>
        <dbReference type="ARBA" id="ARBA00023163"/>
    </source>
</evidence>
<dbReference type="KEGG" id="bspl:114854077"/>
<dbReference type="InterPro" id="IPR033896">
    <property type="entry name" value="MEF2-like_N"/>
</dbReference>
<dbReference type="RefSeq" id="XP_055363621.1">
    <property type="nucleotide sequence ID" value="XM_055507646.1"/>
</dbReference>
<sequence length="640" mass="69687">MSTARTRAACSWKIKMTDNTDMMADRIPRKARTIRDRWLYACDIPLPQFARVEKKEVSCLRWVCSGANSPALLKFPKVRRHGRARERVRVRVSSRDGRLPPQHGCAQRRAAVERPAARSEHVMGSKPPDPGTHTRARLAQSTRRLGGGGARPMAPRRRRRVLSERERRAAAASCWRAASASSGGCQRINTGAEQQPGRSSKPLWFHPVSTLPAFVVSIKWALSSNRKPETMGRKKIQISRILDQRNRQVTFTKRKFGLMKKAYELSVLCDCEIALIIFNSTNRLFQYASTDMDKVLLKYTEYSEPHESRTNTDILETLRRKGLGLDGSELDSEEGAQVAADKYPLSEGMDLSVARQRFYAPSLLPPEAQFLVSAENGFPSPAGSGAGSGAAAHRSPAFKSLSSRTGAASPAGPHAHTAFMSPHSGIGYSVFSHGNLNRSLDVKSPPHLNLGGDGLRGEAGGPSRSNHSSRGLLYQGLHSGSSVVAMSKAGLLGHSLGGYSLSSPGASDYSQPGFYHSVSLQRGAVNPWQPAQPPQQPHGPHGSPGMTSGGCCYPAQTCSSASPHLLSLSIKSERSSPEHMSSPTSPPLHHLRQHSPSSNSDSAHHTPPETHSANERKEFPKAGYAQEEEEAGQMEMGWQR</sequence>
<dbReference type="AlphaFoldDB" id="A0A9W2XPP6"/>
<evidence type="ECO:0000256" key="6">
    <source>
        <dbReference type="ARBA" id="ARBA00023242"/>
    </source>
</evidence>
<dbReference type="PROSITE" id="PS50066">
    <property type="entry name" value="MADS_BOX_2"/>
    <property type="match status" value="1"/>
</dbReference>
<organism evidence="9 10">
    <name type="scientific">Betta splendens</name>
    <name type="common">Siamese fighting fish</name>
    <dbReference type="NCBI Taxonomy" id="158456"/>
    <lineage>
        <taxon>Eukaryota</taxon>
        <taxon>Metazoa</taxon>
        <taxon>Chordata</taxon>
        <taxon>Craniata</taxon>
        <taxon>Vertebrata</taxon>
        <taxon>Euteleostomi</taxon>
        <taxon>Actinopterygii</taxon>
        <taxon>Neopterygii</taxon>
        <taxon>Teleostei</taxon>
        <taxon>Neoteleostei</taxon>
        <taxon>Acanthomorphata</taxon>
        <taxon>Anabantaria</taxon>
        <taxon>Anabantiformes</taxon>
        <taxon>Anabantoidei</taxon>
        <taxon>Osphronemidae</taxon>
        <taxon>Betta</taxon>
    </lineage>
</organism>
<gene>
    <name evidence="10" type="primary">mef2b</name>
</gene>
<dbReference type="PRINTS" id="PR00404">
    <property type="entry name" value="MADSDOMAIN"/>
</dbReference>
<dbReference type="Pfam" id="PF00319">
    <property type="entry name" value="SRF-TF"/>
    <property type="match status" value="1"/>
</dbReference>
<dbReference type="GO" id="GO:0000978">
    <property type="term" value="F:RNA polymerase II cis-regulatory region sequence-specific DNA binding"/>
    <property type="evidence" value="ECO:0007669"/>
    <property type="project" value="TreeGrafter"/>
</dbReference>
<keyword evidence="4" id="KW-0010">Activator</keyword>
<dbReference type="GeneID" id="114854077"/>
<keyword evidence="5" id="KW-0804">Transcription</keyword>
<evidence type="ECO:0000313" key="9">
    <source>
        <dbReference type="Proteomes" id="UP000515150"/>
    </source>
</evidence>
<evidence type="ECO:0000256" key="4">
    <source>
        <dbReference type="ARBA" id="ARBA00023159"/>
    </source>
</evidence>
<feature type="region of interest" description="Disordered" evidence="7">
    <location>
        <begin position="525"/>
        <end position="548"/>
    </location>
</feature>
<dbReference type="GO" id="GO:0030154">
    <property type="term" value="P:cell differentiation"/>
    <property type="evidence" value="ECO:0007669"/>
    <property type="project" value="TreeGrafter"/>
</dbReference>
<keyword evidence="9" id="KW-1185">Reference proteome</keyword>
<evidence type="ECO:0000259" key="8">
    <source>
        <dbReference type="PROSITE" id="PS50066"/>
    </source>
</evidence>
<keyword evidence="6" id="KW-0539">Nucleus</keyword>
<feature type="region of interest" description="Disordered" evidence="7">
    <location>
        <begin position="442"/>
        <end position="473"/>
    </location>
</feature>
<dbReference type="PANTHER" id="PTHR11945">
    <property type="entry name" value="MADS BOX PROTEIN"/>
    <property type="match status" value="1"/>
</dbReference>
<dbReference type="GO" id="GO:0005634">
    <property type="term" value="C:nucleus"/>
    <property type="evidence" value="ECO:0007669"/>
    <property type="project" value="UniProtKB-SubCell"/>
</dbReference>
<dbReference type="PROSITE" id="PS00350">
    <property type="entry name" value="MADS_BOX_1"/>
    <property type="match status" value="1"/>
</dbReference>
<dbReference type="Proteomes" id="UP000515150">
    <property type="component" value="Chromosome 4"/>
</dbReference>
<dbReference type="GO" id="GO:0046983">
    <property type="term" value="F:protein dimerization activity"/>
    <property type="evidence" value="ECO:0007669"/>
    <property type="project" value="InterPro"/>
</dbReference>
<dbReference type="InterPro" id="IPR036879">
    <property type="entry name" value="TF_MADSbox_sf"/>
</dbReference>
<evidence type="ECO:0000256" key="3">
    <source>
        <dbReference type="ARBA" id="ARBA00023125"/>
    </source>
</evidence>
<keyword evidence="3" id="KW-0238">DNA-binding</keyword>
<feature type="compositionally biased region" description="Low complexity" evidence="7">
    <location>
        <begin position="382"/>
        <end position="397"/>
    </location>
</feature>
<dbReference type="SUPFAM" id="SSF55455">
    <property type="entry name" value="SRF-like"/>
    <property type="match status" value="1"/>
</dbReference>
<dbReference type="Gene3D" id="3.40.1810.10">
    <property type="entry name" value="Transcription factor, MADS-box"/>
    <property type="match status" value="1"/>
</dbReference>
<dbReference type="OrthoDB" id="1898716at2759"/>
<dbReference type="FunFam" id="3.40.1810.10:FF:000001">
    <property type="entry name" value="Myocyte-specific enhancer factor 2A homolog"/>
    <property type="match status" value="1"/>
</dbReference>
<dbReference type="GO" id="GO:0042826">
    <property type="term" value="F:histone deacetylase binding"/>
    <property type="evidence" value="ECO:0007669"/>
    <property type="project" value="TreeGrafter"/>
</dbReference>
<protein>
    <submittedName>
        <fullName evidence="10">Myocyte-specific enhancer factor 2B</fullName>
    </submittedName>
</protein>
<dbReference type="GO" id="GO:0000981">
    <property type="term" value="F:DNA-binding transcription factor activity, RNA polymerase II-specific"/>
    <property type="evidence" value="ECO:0007669"/>
    <property type="project" value="TreeGrafter"/>
</dbReference>
<name>A0A9W2XPP6_BETSP</name>
<dbReference type="CDD" id="cd00265">
    <property type="entry name" value="MADS_MEF2_like"/>
    <property type="match status" value="1"/>
</dbReference>
<evidence type="ECO:0000256" key="2">
    <source>
        <dbReference type="ARBA" id="ARBA00023015"/>
    </source>
</evidence>
<comment type="subcellular location">
    <subcellularLocation>
        <location evidence="1">Nucleus</location>
    </subcellularLocation>
</comment>
<dbReference type="SMART" id="SM00432">
    <property type="entry name" value="MADS"/>
    <property type="match status" value="1"/>
</dbReference>
<feature type="domain" description="MADS-box" evidence="8">
    <location>
        <begin position="231"/>
        <end position="291"/>
    </location>
</feature>
<dbReference type="PANTHER" id="PTHR11945:SF145">
    <property type="entry name" value="MYOCYTE ENHANCER FACTOR 2B-RELATED"/>
    <property type="match status" value="1"/>
</dbReference>
<feature type="compositionally biased region" description="Basic and acidic residues" evidence="7">
    <location>
        <begin position="110"/>
        <end position="123"/>
    </location>
</feature>
<dbReference type="GO" id="GO:0007507">
    <property type="term" value="P:heart development"/>
    <property type="evidence" value="ECO:0007669"/>
    <property type="project" value="TreeGrafter"/>
</dbReference>
<accession>A0A9W2XPP6</accession>
<proteinExistence type="predicted"/>
<evidence type="ECO:0000256" key="1">
    <source>
        <dbReference type="ARBA" id="ARBA00004123"/>
    </source>
</evidence>